<feature type="region of interest" description="Disordered" evidence="1">
    <location>
        <begin position="1"/>
        <end position="29"/>
    </location>
</feature>
<reference evidence="2" key="1">
    <citation type="journal article" date="2022" name="Int. J. Syst. Evol. Microbiol.">
        <title>Genome-based, phenotypic and chemotaxonomic classification of Faecalibacterium strains: proposal of three novel species Faecalibacterium duncaniae sp. nov., Faecalibacterium hattorii sp. nov. and Faecalibacterium gallinarum sp. nov. .</title>
        <authorList>
            <person name="Sakamoto M."/>
            <person name="Sakurai N."/>
            <person name="Tanno H."/>
            <person name="Iino T."/>
            <person name="Ohkuma M."/>
            <person name="Endo A."/>
        </authorList>
    </citation>
    <scope>NUCLEOTIDE SEQUENCE</scope>
    <source>
        <strain evidence="2">JCM 17207</strain>
    </source>
</reference>
<gene>
    <name evidence="2" type="ORF">JCM17207_02370</name>
</gene>
<accession>A0AA37IXS5</accession>
<dbReference type="AlphaFoldDB" id="A0AA37IXS5"/>
<comment type="caution">
    <text evidence="2">The sequence shown here is derived from an EMBL/GenBank/DDBJ whole genome shotgun (WGS) entry which is preliminary data.</text>
</comment>
<evidence type="ECO:0000313" key="3">
    <source>
        <dbReference type="Proteomes" id="UP001055185"/>
    </source>
</evidence>
<dbReference type="Proteomes" id="UP001055185">
    <property type="component" value="Unassembled WGS sequence"/>
</dbReference>
<organism evidence="2 3">
    <name type="scientific">Faecalibacterium gallinarum</name>
    <dbReference type="NCBI Taxonomy" id="2903556"/>
    <lineage>
        <taxon>Bacteria</taxon>
        <taxon>Bacillati</taxon>
        <taxon>Bacillota</taxon>
        <taxon>Clostridia</taxon>
        <taxon>Eubacteriales</taxon>
        <taxon>Oscillospiraceae</taxon>
        <taxon>Faecalibacterium</taxon>
    </lineage>
</organism>
<evidence type="ECO:0000256" key="1">
    <source>
        <dbReference type="SAM" id="MobiDB-lite"/>
    </source>
</evidence>
<keyword evidence="3" id="KW-1185">Reference proteome</keyword>
<evidence type="ECO:0000313" key="2">
    <source>
        <dbReference type="EMBL" id="GJN63612.1"/>
    </source>
</evidence>
<dbReference type="EMBL" id="BQKV01000013">
    <property type="protein sequence ID" value="GJN63612.1"/>
    <property type="molecule type" value="Genomic_DNA"/>
</dbReference>
<sequence length="69" mass="7409">MGNESDAATQVLYGPQTLGSSQGLRLPRHPTFRFPRSVRREQTPVASNVDAAGFLLWDGGSQAPMALPV</sequence>
<proteinExistence type="predicted"/>
<protein>
    <submittedName>
        <fullName evidence="2">Uncharacterized protein</fullName>
    </submittedName>
</protein>
<name>A0AA37IXS5_9FIRM</name>